<name>A0A1L3GHZ2_SYNAC</name>
<organism evidence="2 3">
    <name type="scientific">Syntrophotalea acetylenica</name>
    <name type="common">Pelobacter acetylenicus</name>
    <dbReference type="NCBI Taxonomy" id="29542"/>
    <lineage>
        <taxon>Bacteria</taxon>
        <taxon>Pseudomonadati</taxon>
        <taxon>Thermodesulfobacteriota</taxon>
        <taxon>Desulfuromonadia</taxon>
        <taxon>Desulfuromonadales</taxon>
        <taxon>Syntrophotaleaceae</taxon>
        <taxon>Syntrophotalea</taxon>
    </lineage>
</organism>
<evidence type="ECO:0000313" key="2">
    <source>
        <dbReference type="EMBL" id="APG25509.1"/>
    </source>
</evidence>
<dbReference type="AlphaFoldDB" id="A0A1L3GHZ2"/>
<dbReference type="Pfam" id="PF04230">
    <property type="entry name" value="PS_pyruv_trans"/>
    <property type="match status" value="1"/>
</dbReference>
<dbReference type="RefSeq" id="WP_072287350.1">
    <property type="nucleotide sequence ID" value="NZ_CP015455.1"/>
</dbReference>
<evidence type="ECO:0000259" key="1">
    <source>
        <dbReference type="Pfam" id="PF04230"/>
    </source>
</evidence>
<reference evidence="2 3" key="1">
    <citation type="journal article" date="2017" name="Genome Announc.">
        <title>Complete Genome Sequences of Two Acetylene-Fermenting Pelobacter acetylenicus Strains.</title>
        <authorList>
            <person name="Sutton J.M."/>
            <person name="Baesman S.M."/>
            <person name="Fierst J.L."/>
            <person name="Poret-Peterson A.T."/>
            <person name="Oremland R.S."/>
            <person name="Dunlap D.S."/>
            <person name="Akob D.M."/>
        </authorList>
    </citation>
    <scope>NUCLEOTIDE SEQUENCE [LARGE SCALE GENOMIC DNA]</scope>
    <source>
        <strain evidence="2 3">DSM 3247</strain>
    </source>
</reference>
<dbReference type="KEGG" id="pace:A6070_05125"/>
<dbReference type="EMBL" id="CP015518">
    <property type="protein sequence ID" value="APG25509.1"/>
    <property type="molecule type" value="Genomic_DNA"/>
</dbReference>
<feature type="domain" description="Polysaccharide pyruvyl transferase" evidence="1">
    <location>
        <begin position="75"/>
        <end position="196"/>
    </location>
</feature>
<dbReference type="OrthoDB" id="9803627at2"/>
<keyword evidence="3" id="KW-1185">Reference proteome</keyword>
<dbReference type="STRING" id="29542.A6070_05125"/>
<protein>
    <recommendedName>
        <fullName evidence="1">Polysaccharide pyruvyl transferase domain-containing protein</fullName>
    </recommendedName>
</protein>
<gene>
    <name evidence="2" type="ORF">A7E75_11115</name>
</gene>
<sequence>MDILKLYWSTSLQNGHRNFGDWLSPRLCEALSGMKVVHARPNRCDLMALGSILGKAKNHFWNRRIDIWGSGLIARCKPFKSPHRIHAVRGWHTARAISNQQIAVVGDPGLLCDILVPGNIAVRKDYSVGLIPHYVDRENTLIRSIVEQIPRARCIDIFSETLDFIRQVAACEYVLSSSMHGLITADALGVPNAWIRLSDKVWGEDFKFHDYFSVFGLENVQPFPLERHTSLRDIEQGLAGYGRPGLQDIKTRLYQAFPYKKSS</sequence>
<dbReference type="Proteomes" id="UP000182264">
    <property type="component" value="Chromosome"/>
</dbReference>
<evidence type="ECO:0000313" key="3">
    <source>
        <dbReference type="Proteomes" id="UP000182264"/>
    </source>
</evidence>
<dbReference type="InterPro" id="IPR007345">
    <property type="entry name" value="Polysacch_pyruvyl_Trfase"/>
</dbReference>
<proteinExistence type="predicted"/>
<accession>A0A1L3GHZ2</accession>